<protein>
    <submittedName>
        <fullName evidence="1">Phage tail protein</fullName>
    </submittedName>
</protein>
<dbReference type="RefSeq" id="WP_153448722.1">
    <property type="nucleotide sequence ID" value="NZ_CP045700.1"/>
</dbReference>
<reference evidence="1 2" key="1">
    <citation type="submission" date="2019-10" db="EMBL/GenBank/DDBJ databases">
        <title>Vibrio sp. nov., isolated from Coralline algae surface.</title>
        <authorList>
            <person name="Geng Y."/>
            <person name="Zhang X."/>
        </authorList>
    </citation>
    <scope>NUCLEOTIDE SEQUENCE [LARGE SCALE GENOMIC DNA]</scope>
    <source>
        <strain evidence="1 2">SM1977</strain>
    </source>
</reference>
<accession>A0A5Q0TM86</accession>
<name>A0A5Q0TM86_9VIBR</name>
<dbReference type="EMBL" id="CP045700">
    <property type="protein sequence ID" value="QGA66589.1"/>
    <property type="molecule type" value="Genomic_DNA"/>
</dbReference>
<dbReference type="Proteomes" id="UP000348942">
    <property type="component" value="Chromosome 2"/>
</dbReference>
<proteinExistence type="predicted"/>
<organism evidence="1 2">
    <name type="scientific">Vibrio algicola</name>
    <dbReference type="NCBI Taxonomy" id="2662262"/>
    <lineage>
        <taxon>Bacteria</taxon>
        <taxon>Pseudomonadati</taxon>
        <taxon>Pseudomonadota</taxon>
        <taxon>Gammaproteobacteria</taxon>
        <taxon>Vibrionales</taxon>
        <taxon>Vibrionaceae</taxon>
        <taxon>Vibrio</taxon>
    </lineage>
</organism>
<sequence>MATTYRTRDGDVLDYICWKHYGTTSVVEKVLDENMNLAEYGTILPSGLVIELPDISIQTEVEAESLWD</sequence>
<gene>
    <name evidence="1" type="ORF">GFB47_14340</name>
</gene>
<keyword evidence="2" id="KW-1185">Reference proteome</keyword>
<evidence type="ECO:0000313" key="1">
    <source>
        <dbReference type="EMBL" id="QGA66589.1"/>
    </source>
</evidence>
<dbReference type="InterPro" id="IPR008861">
    <property type="entry name" value="GpX-like"/>
</dbReference>
<dbReference type="Pfam" id="PF05489">
    <property type="entry name" value="Phage_tail_X"/>
    <property type="match status" value="1"/>
</dbReference>
<evidence type="ECO:0000313" key="2">
    <source>
        <dbReference type="Proteomes" id="UP000348942"/>
    </source>
</evidence>
<dbReference type="AlphaFoldDB" id="A0A5Q0TM86"/>